<evidence type="ECO:0000313" key="2">
    <source>
        <dbReference type="Proteomes" id="UP000759131"/>
    </source>
</evidence>
<gene>
    <name evidence="1" type="ORF">OSB1V03_LOCUS18925</name>
</gene>
<sequence length="45" mass="5570">MAYERCGCYTRIKRRANRARAVYIHWSGVGHYLPRWILCQHTYRR</sequence>
<dbReference type="AlphaFoldDB" id="A0A7R9LHU2"/>
<proteinExistence type="predicted"/>
<evidence type="ECO:0000313" key="1">
    <source>
        <dbReference type="EMBL" id="CAD7641971.1"/>
    </source>
</evidence>
<protein>
    <submittedName>
        <fullName evidence="1">Uncharacterized protein</fullName>
    </submittedName>
</protein>
<dbReference type="EMBL" id="OC880823">
    <property type="protein sequence ID" value="CAD7641971.1"/>
    <property type="molecule type" value="Genomic_DNA"/>
</dbReference>
<keyword evidence="2" id="KW-1185">Reference proteome</keyword>
<organism evidence="1">
    <name type="scientific">Medioppia subpectinata</name>
    <dbReference type="NCBI Taxonomy" id="1979941"/>
    <lineage>
        <taxon>Eukaryota</taxon>
        <taxon>Metazoa</taxon>
        <taxon>Ecdysozoa</taxon>
        <taxon>Arthropoda</taxon>
        <taxon>Chelicerata</taxon>
        <taxon>Arachnida</taxon>
        <taxon>Acari</taxon>
        <taxon>Acariformes</taxon>
        <taxon>Sarcoptiformes</taxon>
        <taxon>Oribatida</taxon>
        <taxon>Brachypylina</taxon>
        <taxon>Oppioidea</taxon>
        <taxon>Oppiidae</taxon>
        <taxon>Medioppia</taxon>
    </lineage>
</organism>
<dbReference type="Proteomes" id="UP000759131">
    <property type="component" value="Unassembled WGS sequence"/>
</dbReference>
<dbReference type="EMBL" id="CAJPIZ010026248">
    <property type="protein sequence ID" value="CAG2118975.1"/>
    <property type="molecule type" value="Genomic_DNA"/>
</dbReference>
<accession>A0A7R9LHU2</accession>
<reference evidence="1" key="1">
    <citation type="submission" date="2020-11" db="EMBL/GenBank/DDBJ databases">
        <authorList>
            <person name="Tran Van P."/>
        </authorList>
    </citation>
    <scope>NUCLEOTIDE SEQUENCE</scope>
</reference>
<name>A0A7R9LHU2_9ACAR</name>